<proteinExistence type="predicted"/>
<sequence length="109" mass="12607">MKEPHHRRKVGYGMIMVAASLSLIGLLQVTIGGDVLYGDTIQRQQVAVFEDCKVSDFQEPQCAKWIDELQVQECIETRDVDSSECWKYRTWVIAHAEQELLFSEMENQE</sequence>
<organism evidence="1">
    <name type="scientific">marine metagenome</name>
    <dbReference type="NCBI Taxonomy" id="408172"/>
    <lineage>
        <taxon>unclassified sequences</taxon>
        <taxon>metagenomes</taxon>
        <taxon>ecological metagenomes</taxon>
    </lineage>
</organism>
<dbReference type="AlphaFoldDB" id="A0A381YCX8"/>
<protein>
    <submittedName>
        <fullName evidence="1">Uncharacterized protein</fullName>
    </submittedName>
</protein>
<evidence type="ECO:0000313" key="1">
    <source>
        <dbReference type="EMBL" id="SVA74740.1"/>
    </source>
</evidence>
<gene>
    <name evidence="1" type="ORF">METZ01_LOCUS127594</name>
</gene>
<accession>A0A381YCX8</accession>
<name>A0A381YCX8_9ZZZZ</name>
<dbReference type="EMBL" id="UINC01017906">
    <property type="protein sequence ID" value="SVA74740.1"/>
    <property type="molecule type" value="Genomic_DNA"/>
</dbReference>
<reference evidence="1" key="1">
    <citation type="submission" date="2018-05" db="EMBL/GenBank/DDBJ databases">
        <authorList>
            <person name="Lanie J.A."/>
            <person name="Ng W.-L."/>
            <person name="Kazmierczak K.M."/>
            <person name="Andrzejewski T.M."/>
            <person name="Davidsen T.M."/>
            <person name="Wayne K.J."/>
            <person name="Tettelin H."/>
            <person name="Glass J.I."/>
            <person name="Rusch D."/>
            <person name="Podicherti R."/>
            <person name="Tsui H.-C.T."/>
            <person name="Winkler M.E."/>
        </authorList>
    </citation>
    <scope>NUCLEOTIDE SEQUENCE</scope>
</reference>